<name>A0A5B8MEE2_9CHLO</name>
<organism evidence="4 5">
    <name type="scientific">Chloropicon primus</name>
    <dbReference type="NCBI Taxonomy" id="1764295"/>
    <lineage>
        <taxon>Eukaryota</taxon>
        <taxon>Viridiplantae</taxon>
        <taxon>Chlorophyta</taxon>
        <taxon>Chloropicophyceae</taxon>
        <taxon>Chloropicales</taxon>
        <taxon>Chloropicaceae</taxon>
        <taxon>Chloropicon</taxon>
    </lineage>
</organism>
<evidence type="ECO:0000259" key="3">
    <source>
        <dbReference type="Pfam" id="PF02826"/>
    </source>
</evidence>
<protein>
    <submittedName>
        <fullName evidence="4">2-hydroxyacid dehydrogenase</fullName>
    </submittedName>
</protein>
<keyword evidence="2" id="KW-0520">NAD</keyword>
<dbReference type="GO" id="GO:0016491">
    <property type="term" value="F:oxidoreductase activity"/>
    <property type="evidence" value="ECO:0007669"/>
    <property type="project" value="UniProtKB-KW"/>
</dbReference>
<feature type="domain" description="D-isomer specific 2-hydroxyacid dehydrogenase NAD-binding" evidence="3">
    <location>
        <begin position="144"/>
        <end position="305"/>
    </location>
</feature>
<reference evidence="4 5" key="1">
    <citation type="submission" date="2018-07" db="EMBL/GenBank/DDBJ databases">
        <title>The complete nuclear genome of the prasinophyte Chloropicon primus (CCMP1205).</title>
        <authorList>
            <person name="Pombert J.-F."/>
            <person name="Otis C."/>
            <person name="Turmel M."/>
            <person name="Lemieux C."/>
        </authorList>
    </citation>
    <scope>NUCLEOTIDE SEQUENCE [LARGE SCALE GENOMIC DNA]</scope>
    <source>
        <strain evidence="4 5">CCMP1205</strain>
    </source>
</reference>
<gene>
    <name evidence="4" type="ORF">A3770_02p13170</name>
</gene>
<evidence type="ECO:0000256" key="1">
    <source>
        <dbReference type="ARBA" id="ARBA00023002"/>
    </source>
</evidence>
<dbReference type="GO" id="GO:0051287">
    <property type="term" value="F:NAD binding"/>
    <property type="evidence" value="ECO:0007669"/>
    <property type="project" value="InterPro"/>
</dbReference>
<dbReference type="Pfam" id="PF02826">
    <property type="entry name" value="2-Hacid_dh_C"/>
    <property type="match status" value="1"/>
</dbReference>
<dbReference type="STRING" id="1764295.A0A5B8MEE2"/>
<keyword evidence="1" id="KW-0560">Oxidoreductase</keyword>
<dbReference type="Gene3D" id="3.40.50.720">
    <property type="entry name" value="NAD(P)-binding Rossmann-like Domain"/>
    <property type="match status" value="2"/>
</dbReference>
<dbReference type="InterPro" id="IPR006140">
    <property type="entry name" value="D-isomer_DH_NAD-bd"/>
</dbReference>
<dbReference type="AlphaFoldDB" id="A0A5B8MEE2"/>
<proteinExistence type="predicted"/>
<sequence length="344" mass="37785">MAPLAGGKPRSFSMSGTRQKARLVVVADKERSELRHLKELPKDVEVVGIGTKFPQGSLDEVECMLLNSVGVSREEVREVFAQNSLPSLKWLHSNMAGLDVIKIPEIMDRDLTITNSKGTYSRSLAEYVLFSAKFFALQTPRLLNQKASARWEKFPVGELAGKTMGIIGFGDIGRATGVLAKAYGMRVLATRRNPELSRGDKAVDKIFCTADLELMVQECDYVVCSTPLVPSTKHIVNASVLSKMKRTAVFINVGRGQCVDERALCSALKSGAIMGAGLDVFETEPLPQDSELWGMPNVLISPHNADQVDGWLDNSIHLFVKNMSNYLEQGSEGLLNVVDIHRGY</sequence>
<accession>A0A5B8MEE2</accession>
<dbReference type="Proteomes" id="UP000316726">
    <property type="component" value="Chromosome 2"/>
</dbReference>
<dbReference type="OrthoDB" id="298012at2759"/>
<dbReference type="PANTHER" id="PTHR43333">
    <property type="entry name" value="2-HACID_DH_C DOMAIN-CONTAINING PROTEIN"/>
    <property type="match status" value="1"/>
</dbReference>
<dbReference type="InterPro" id="IPR036291">
    <property type="entry name" value="NAD(P)-bd_dom_sf"/>
</dbReference>
<keyword evidence="5" id="KW-1185">Reference proteome</keyword>
<evidence type="ECO:0000256" key="2">
    <source>
        <dbReference type="ARBA" id="ARBA00023027"/>
    </source>
</evidence>
<dbReference type="PANTHER" id="PTHR43333:SF1">
    <property type="entry name" value="D-ISOMER SPECIFIC 2-HYDROXYACID DEHYDROGENASE NAD-BINDING DOMAIN-CONTAINING PROTEIN"/>
    <property type="match status" value="1"/>
</dbReference>
<evidence type="ECO:0000313" key="5">
    <source>
        <dbReference type="Proteomes" id="UP000316726"/>
    </source>
</evidence>
<evidence type="ECO:0000313" key="4">
    <source>
        <dbReference type="EMBL" id="QDZ18799.1"/>
    </source>
</evidence>
<dbReference type="CDD" id="cd05300">
    <property type="entry name" value="2-Hacid_dh_1"/>
    <property type="match status" value="1"/>
</dbReference>
<dbReference type="SUPFAM" id="SSF51735">
    <property type="entry name" value="NAD(P)-binding Rossmann-fold domains"/>
    <property type="match status" value="1"/>
</dbReference>
<dbReference type="EMBL" id="CP031035">
    <property type="protein sequence ID" value="QDZ18799.1"/>
    <property type="molecule type" value="Genomic_DNA"/>
</dbReference>